<dbReference type="Gene3D" id="1.20.970.10">
    <property type="entry name" value="Transferase, Pyrimidine Nucleoside Phosphorylase, Chain C"/>
    <property type="match status" value="1"/>
</dbReference>
<dbReference type="GO" id="GO:0006213">
    <property type="term" value="P:pyrimidine nucleoside metabolic process"/>
    <property type="evidence" value="ECO:0007669"/>
    <property type="project" value="InterPro"/>
</dbReference>
<dbReference type="InterPro" id="IPR000053">
    <property type="entry name" value="Thymidine/pyrmidine_PPase"/>
</dbReference>
<accession>A0A1F2UQC5</accession>
<dbReference type="SUPFAM" id="SSF47648">
    <property type="entry name" value="Nucleoside phosphorylase/phosphoribosyltransferase N-terminal domain"/>
    <property type="match status" value="1"/>
</dbReference>
<dbReference type="InterPro" id="IPR036566">
    <property type="entry name" value="PYNP-like_C_sf"/>
</dbReference>
<dbReference type="NCBIfam" id="NF004747">
    <property type="entry name" value="PRK06078.1"/>
    <property type="match status" value="1"/>
</dbReference>
<evidence type="ECO:0000259" key="5">
    <source>
        <dbReference type="SMART" id="SM00941"/>
    </source>
</evidence>
<comment type="subunit">
    <text evidence="2">Homodimer.</text>
</comment>
<sequence length="435" mass="46135">MSIMQLLAKKRDGKVLTDDEIKFLVDGYVADKIPDYQMSAFLMAAFIRGLDEDETFSLTRAMAESGEIIDLSFIDGVKVDKHSTGGVGDKVTLVLAPMMAAVGANVAKMSGRGLGHTGGTIDKLESIPGFSVDLNRSRFIQQVGEIGIALIGQTDEICPADKKIYALRDVTATVPSIPLIASSIMSKKIAGGADVIVLDVKVGTGAFMKTLDEAKELAQTLVSIGKRFGKQAVAVISDMSQPLGITIGNALEVEEAIDTMKGFGSPDLLELCTELGAQLMMKAGLAASRQDAVEALSEVLESGKALEKFREFIEAQGGDGSVVDDPRRILPHAQYVEDLIIADSGYVVGVNAEELGVAARILGAGRKTKDDVIDHTAGIVVAKKVGDYINAGEIIAQMRSADAHSLAAVTSLVYEAFTLSPNPQEAKELIYDIID</sequence>
<comment type="caution">
    <text evidence="6">The sequence shown here is derived from an EMBL/GenBank/DDBJ whole genome shotgun (WGS) entry which is preliminary data.</text>
</comment>
<name>A0A1F2UQC5_9ACTN</name>
<dbReference type="InterPro" id="IPR017872">
    <property type="entry name" value="Pyrmidine_PPase_CS"/>
</dbReference>
<dbReference type="Pfam" id="PF07831">
    <property type="entry name" value="PYNP_C"/>
    <property type="match status" value="1"/>
</dbReference>
<evidence type="ECO:0000313" key="7">
    <source>
        <dbReference type="Proteomes" id="UP000178086"/>
    </source>
</evidence>
<dbReference type="NCBIfam" id="TIGR02644">
    <property type="entry name" value="Y_phosphoryl"/>
    <property type="match status" value="1"/>
</dbReference>
<dbReference type="GO" id="GO:0009032">
    <property type="term" value="F:thymidine phosphorylase activity"/>
    <property type="evidence" value="ECO:0007669"/>
    <property type="project" value="TreeGrafter"/>
</dbReference>
<organism evidence="6 7">
    <name type="scientific">Candidatus Aquicultor primus</name>
    <dbReference type="NCBI Taxonomy" id="1797195"/>
    <lineage>
        <taxon>Bacteria</taxon>
        <taxon>Bacillati</taxon>
        <taxon>Actinomycetota</taxon>
        <taxon>Candidatus Aquicultoria</taxon>
        <taxon>Candidatus Aquicultorales</taxon>
        <taxon>Candidatus Aquicultoraceae</taxon>
        <taxon>Candidatus Aquicultor</taxon>
    </lineage>
</organism>
<dbReference type="InterPro" id="IPR017459">
    <property type="entry name" value="Glycosyl_Trfase_fam3_N_dom"/>
</dbReference>
<dbReference type="SUPFAM" id="SSF54680">
    <property type="entry name" value="Pyrimidine nucleoside phosphorylase C-terminal domain"/>
    <property type="match status" value="1"/>
</dbReference>
<gene>
    <name evidence="6" type="primary">deoA</name>
    <name evidence="6" type="ORF">A2074_04535</name>
</gene>
<dbReference type="PROSITE" id="PS00647">
    <property type="entry name" value="THYMID_PHOSPHORYLASE"/>
    <property type="match status" value="1"/>
</dbReference>
<dbReference type="InterPro" id="IPR013102">
    <property type="entry name" value="PYNP_C"/>
</dbReference>
<dbReference type="Pfam" id="PF02885">
    <property type="entry name" value="Glycos_trans_3N"/>
    <property type="match status" value="1"/>
</dbReference>
<keyword evidence="3" id="KW-0328">Glycosyltransferase</keyword>
<dbReference type="EMBL" id="MELI01000022">
    <property type="protein sequence ID" value="OFW35137.1"/>
    <property type="molecule type" value="Genomic_DNA"/>
</dbReference>
<dbReference type="InterPro" id="IPR035902">
    <property type="entry name" value="Nuc_phospho_transferase"/>
</dbReference>
<dbReference type="GO" id="GO:0005829">
    <property type="term" value="C:cytosol"/>
    <property type="evidence" value="ECO:0007669"/>
    <property type="project" value="TreeGrafter"/>
</dbReference>
<dbReference type="PANTHER" id="PTHR10515:SF0">
    <property type="entry name" value="THYMIDINE PHOSPHORYLASE"/>
    <property type="match status" value="1"/>
</dbReference>
<dbReference type="InterPro" id="IPR036320">
    <property type="entry name" value="Glycosyl_Trfase_fam3_N_dom_sf"/>
</dbReference>
<reference evidence="6 7" key="1">
    <citation type="journal article" date="2016" name="Nat. Commun.">
        <title>Thousands of microbial genomes shed light on interconnected biogeochemical processes in an aquifer system.</title>
        <authorList>
            <person name="Anantharaman K."/>
            <person name="Brown C.T."/>
            <person name="Hug L.A."/>
            <person name="Sharon I."/>
            <person name="Castelle C.J."/>
            <person name="Probst A.J."/>
            <person name="Thomas B.C."/>
            <person name="Singh A."/>
            <person name="Wilkins M.J."/>
            <person name="Karaoz U."/>
            <person name="Brodie E.L."/>
            <person name="Williams K.H."/>
            <person name="Hubbard S.S."/>
            <person name="Banfield J.F."/>
        </authorList>
    </citation>
    <scope>NUCLEOTIDE SEQUENCE [LARGE SCALE GENOMIC DNA]</scope>
</reference>
<protein>
    <submittedName>
        <fullName evidence="6">Pyrimidine-nucleoside phosphorylase</fullName>
    </submittedName>
</protein>
<proteinExistence type="inferred from homology"/>
<keyword evidence="4" id="KW-0808">Transferase</keyword>
<dbReference type="PIRSF" id="PIRSF000478">
    <property type="entry name" value="TP_PyNP"/>
    <property type="match status" value="1"/>
</dbReference>
<evidence type="ECO:0000313" key="6">
    <source>
        <dbReference type="EMBL" id="OFW35137.1"/>
    </source>
</evidence>
<evidence type="ECO:0000256" key="2">
    <source>
        <dbReference type="ARBA" id="ARBA00011738"/>
    </source>
</evidence>
<evidence type="ECO:0000256" key="4">
    <source>
        <dbReference type="ARBA" id="ARBA00022679"/>
    </source>
</evidence>
<feature type="domain" description="Pyrimidine nucleoside phosphorylase C-terminal" evidence="5">
    <location>
        <begin position="346"/>
        <end position="420"/>
    </location>
</feature>
<evidence type="ECO:0000256" key="3">
    <source>
        <dbReference type="ARBA" id="ARBA00022676"/>
    </source>
</evidence>
<dbReference type="Gene3D" id="3.90.1170.30">
    <property type="entry name" value="Pyrimidine nucleoside phosphorylase-like, C-terminal domain"/>
    <property type="match status" value="1"/>
</dbReference>
<dbReference type="Pfam" id="PF00591">
    <property type="entry name" value="Glycos_transf_3"/>
    <property type="match status" value="1"/>
</dbReference>
<dbReference type="SUPFAM" id="SSF52418">
    <property type="entry name" value="Nucleoside phosphorylase/phosphoribosyltransferase catalytic domain"/>
    <property type="match status" value="1"/>
</dbReference>
<evidence type="ECO:0000256" key="1">
    <source>
        <dbReference type="ARBA" id="ARBA00006915"/>
    </source>
</evidence>
<comment type="similarity">
    <text evidence="1">Belongs to the thymidine/pyrimidine-nucleoside phosphorylase family.</text>
</comment>
<dbReference type="FunFam" id="3.40.1030.10:FF:000003">
    <property type="entry name" value="Pyrimidine-nucleoside phosphorylase"/>
    <property type="match status" value="1"/>
</dbReference>
<dbReference type="Proteomes" id="UP000178086">
    <property type="component" value="Unassembled WGS sequence"/>
</dbReference>
<dbReference type="InterPro" id="IPR000312">
    <property type="entry name" value="Glycosyl_Trfase_fam3"/>
</dbReference>
<dbReference type="GO" id="GO:0004645">
    <property type="term" value="F:1,4-alpha-oligoglucan phosphorylase activity"/>
    <property type="evidence" value="ECO:0007669"/>
    <property type="project" value="InterPro"/>
</dbReference>
<dbReference type="NCBIfam" id="NF004490">
    <property type="entry name" value="PRK05820.1"/>
    <property type="match status" value="1"/>
</dbReference>
<dbReference type="Gene3D" id="3.40.1030.10">
    <property type="entry name" value="Nucleoside phosphorylase/phosphoribosyltransferase catalytic domain"/>
    <property type="match status" value="1"/>
</dbReference>
<dbReference type="SMART" id="SM00941">
    <property type="entry name" value="PYNP_C"/>
    <property type="match status" value="1"/>
</dbReference>
<dbReference type="InterPro" id="IPR018090">
    <property type="entry name" value="Pyrmidine_PPas_bac/euk"/>
</dbReference>
<dbReference type="AlphaFoldDB" id="A0A1F2UQC5"/>
<dbReference type="GO" id="GO:0006206">
    <property type="term" value="P:pyrimidine nucleobase metabolic process"/>
    <property type="evidence" value="ECO:0007669"/>
    <property type="project" value="InterPro"/>
</dbReference>
<dbReference type="PANTHER" id="PTHR10515">
    <property type="entry name" value="THYMIDINE PHOSPHORYLASE"/>
    <property type="match status" value="1"/>
</dbReference>